<name>A0A8H5G7K8_9AGAR</name>
<keyword evidence="4 8" id="KW-0479">Metal-binding</keyword>
<keyword evidence="8" id="KW-0349">Heme</keyword>
<proteinExistence type="inferred from homology"/>
<dbReference type="InterPro" id="IPR050121">
    <property type="entry name" value="Cytochrome_P450_monoxygenase"/>
</dbReference>
<dbReference type="EMBL" id="JAACJO010000004">
    <property type="protein sequence ID" value="KAF5359771.1"/>
    <property type="molecule type" value="Genomic_DNA"/>
</dbReference>
<evidence type="ECO:0000256" key="9">
    <source>
        <dbReference type="SAM" id="Phobius"/>
    </source>
</evidence>
<comment type="cofactor">
    <cofactor evidence="1 8">
        <name>heme</name>
        <dbReference type="ChEBI" id="CHEBI:30413"/>
    </cofactor>
</comment>
<dbReference type="GO" id="GO:0020037">
    <property type="term" value="F:heme binding"/>
    <property type="evidence" value="ECO:0007669"/>
    <property type="project" value="InterPro"/>
</dbReference>
<dbReference type="InterPro" id="IPR001128">
    <property type="entry name" value="Cyt_P450"/>
</dbReference>
<keyword evidence="6 8" id="KW-0408">Iron</keyword>
<keyword evidence="9" id="KW-0472">Membrane</keyword>
<evidence type="ECO:0000256" key="2">
    <source>
        <dbReference type="ARBA" id="ARBA00005179"/>
    </source>
</evidence>
<dbReference type="GO" id="GO:0016705">
    <property type="term" value="F:oxidoreductase activity, acting on paired donors, with incorporation or reduction of molecular oxygen"/>
    <property type="evidence" value="ECO:0007669"/>
    <property type="project" value="InterPro"/>
</dbReference>
<evidence type="ECO:0000313" key="10">
    <source>
        <dbReference type="EMBL" id="KAF5359771.1"/>
    </source>
</evidence>
<reference evidence="10 11" key="1">
    <citation type="journal article" date="2020" name="ISME J.">
        <title>Uncovering the hidden diversity of litter-decomposition mechanisms in mushroom-forming fungi.</title>
        <authorList>
            <person name="Floudas D."/>
            <person name="Bentzer J."/>
            <person name="Ahren D."/>
            <person name="Johansson T."/>
            <person name="Persson P."/>
            <person name="Tunlid A."/>
        </authorList>
    </citation>
    <scope>NUCLEOTIDE SEQUENCE [LARGE SCALE GENOMIC DNA]</scope>
    <source>
        <strain evidence="10 11">CBS 146.42</strain>
    </source>
</reference>
<dbReference type="AlphaFoldDB" id="A0A8H5G7K8"/>
<dbReference type="CDD" id="cd11061">
    <property type="entry name" value="CYP67-like"/>
    <property type="match status" value="1"/>
</dbReference>
<keyword evidence="9" id="KW-0812">Transmembrane</keyword>
<dbReference type="PANTHER" id="PTHR24305:SF187">
    <property type="entry name" value="P450, PUTATIVE (EUROFUNG)-RELATED"/>
    <property type="match status" value="1"/>
</dbReference>
<dbReference type="GO" id="GO:0004497">
    <property type="term" value="F:monooxygenase activity"/>
    <property type="evidence" value="ECO:0007669"/>
    <property type="project" value="UniProtKB-KW"/>
</dbReference>
<feature type="binding site" description="axial binding residue" evidence="8">
    <location>
        <position position="512"/>
    </location>
    <ligand>
        <name>heme</name>
        <dbReference type="ChEBI" id="CHEBI:30413"/>
    </ligand>
    <ligandPart>
        <name>Fe</name>
        <dbReference type="ChEBI" id="CHEBI:18248"/>
    </ligandPart>
</feature>
<dbReference type="SUPFAM" id="SSF48264">
    <property type="entry name" value="Cytochrome P450"/>
    <property type="match status" value="1"/>
</dbReference>
<feature type="transmembrane region" description="Helical" evidence="9">
    <location>
        <begin position="44"/>
        <end position="63"/>
    </location>
</feature>
<dbReference type="PRINTS" id="PR00385">
    <property type="entry name" value="P450"/>
</dbReference>
<feature type="transmembrane region" description="Helical" evidence="9">
    <location>
        <begin position="16"/>
        <end position="37"/>
    </location>
</feature>
<comment type="similarity">
    <text evidence="3">Belongs to the cytochrome P450 family.</text>
</comment>
<dbReference type="PRINTS" id="PR00463">
    <property type="entry name" value="EP450I"/>
</dbReference>
<keyword evidence="11" id="KW-1185">Reference proteome</keyword>
<organism evidence="10 11">
    <name type="scientific">Leucocoprinus leucothites</name>
    <dbReference type="NCBI Taxonomy" id="201217"/>
    <lineage>
        <taxon>Eukaryota</taxon>
        <taxon>Fungi</taxon>
        <taxon>Dikarya</taxon>
        <taxon>Basidiomycota</taxon>
        <taxon>Agaricomycotina</taxon>
        <taxon>Agaricomycetes</taxon>
        <taxon>Agaricomycetidae</taxon>
        <taxon>Agaricales</taxon>
        <taxon>Agaricineae</taxon>
        <taxon>Agaricaceae</taxon>
        <taxon>Leucocoprinus</taxon>
    </lineage>
</organism>
<keyword evidence="9" id="KW-1133">Transmembrane helix</keyword>
<evidence type="ECO:0000256" key="8">
    <source>
        <dbReference type="PIRSR" id="PIRSR602401-1"/>
    </source>
</evidence>
<comment type="pathway">
    <text evidence="2">Secondary metabolite biosynthesis.</text>
</comment>
<comment type="caution">
    <text evidence="10">The sequence shown here is derived from an EMBL/GenBank/DDBJ whole genome shotgun (WGS) entry which is preliminary data.</text>
</comment>
<dbReference type="InterPro" id="IPR036396">
    <property type="entry name" value="Cyt_P450_sf"/>
</dbReference>
<dbReference type="InterPro" id="IPR002401">
    <property type="entry name" value="Cyt_P450_E_grp-I"/>
</dbReference>
<evidence type="ECO:0000313" key="11">
    <source>
        <dbReference type="Proteomes" id="UP000559027"/>
    </source>
</evidence>
<evidence type="ECO:0000256" key="4">
    <source>
        <dbReference type="ARBA" id="ARBA00022723"/>
    </source>
</evidence>
<evidence type="ECO:0000256" key="6">
    <source>
        <dbReference type="ARBA" id="ARBA00023004"/>
    </source>
</evidence>
<evidence type="ECO:0008006" key="12">
    <source>
        <dbReference type="Google" id="ProtNLM"/>
    </source>
</evidence>
<dbReference type="GO" id="GO:0005506">
    <property type="term" value="F:iron ion binding"/>
    <property type="evidence" value="ECO:0007669"/>
    <property type="project" value="InterPro"/>
</dbReference>
<evidence type="ECO:0000256" key="5">
    <source>
        <dbReference type="ARBA" id="ARBA00023002"/>
    </source>
</evidence>
<evidence type="ECO:0000256" key="1">
    <source>
        <dbReference type="ARBA" id="ARBA00001971"/>
    </source>
</evidence>
<gene>
    <name evidence="10" type="ORF">D9756_003241</name>
</gene>
<evidence type="ECO:0000256" key="7">
    <source>
        <dbReference type="ARBA" id="ARBA00023033"/>
    </source>
</evidence>
<keyword evidence="7" id="KW-0503">Monooxygenase</keyword>
<accession>A0A8H5G7K8</accession>
<dbReference type="PANTHER" id="PTHR24305">
    <property type="entry name" value="CYTOCHROME P450"/>
    <property type="match status" value="1"/>
</dbReference>
<dbReference type="Gene3D" id="1.10.630.10">
    <property type="entry name" value="Cytochrome P450"/>
    <property type="match status" value="1"/>
</dbReference>
<dbReference type="OrthoDB" id="6692864at2759"/>
<dbReference type="Pfam" id="PF00067">
    <property type="entry name" value="p450"/>
    <property type="match status" value="1"/>
</dbReference>
<keyword evidence="5" id="KW-0560">Oxidoreductase</keyword>
<sequence length="569" mass="64026">MPPAHLDLLLDASMGSFVYLGPVLPVVAAALVVHLVFKRDETSTLSRLLGLLLGVPTCIHVLFSDKSEAIALGFLKDLAYFYSTLGLSILLYRLSPWHPIARYPGPILCKVSKLYWTAIARKGQQHRLLAKLHKQYGDIVRIGPNEVSIANASAIDPLMGAQGVPKGQSWSGRLPRNALPNLVGIRDKKEHARRRKTWQRALNPTSIKYYEGFLSSRTQQMVDLLAQKVPGPINMSEWMGYYTFDIMGDIVFGDGPEMMKNGDSNNLWHLLEESQKTLFLFGLVPWLGQLMLQVGKVIPLLPGITNYRNYTIGRVVERRQRGSPNRDLFHYLMDDDGVLEDKPTAAEVMSDSALAIIAGADTTTSGISSFLYFITRYPKVYQKVQEEVDSLGGDLTSSEKQAKLTYLNATINESLRLLPPVQSGSQREVPRGSGVVMIGPYELPEGTAAFIPFSLVQRDQRNFSPCPEMFLPERWLSKDLREKLEPDLFNEKVPYRLNQSAFLPFSYGPANCVGKQLAYVEMRMAICLLLHRFTLRFAPGYNPSQYEDEFRDYYIVVKGDLPILLTIRN</sequence>
<evidence type="ECO:0000256" key="3">
    <source>
        <dbReference type="ARBA" id="ARBA00010617"/>
    </source>
</evidence>
<protein>
    <recommendedName>
        <fullName evidence="12">Cytochrome P450</fullName>
    </recommendedName>
</protein>
<dbReference type="Proteomes" id="UP000559027">
    <property type="component" value="Unassembled WGS sequence"/>
</dbReference>